<dbReference type="EMBL" id="UWOC01000171">
    <property type="protein sequence ID" value="VCU10532.1"/>
    <property type="molecule type" value="Genomic_DNA"/>
</dbReference>
<dbReference type="AlphaFoldDB" id="A0A3S4B6R7"/>
<dbReference type="Pfam" id="PF14295">
    <property type="entry name" value="PAN_4"/>
    <property type="match status" value="2"/>
</dbReference>
<name>A0A3S4B6R7_9BRAD</name>
<sequence length="187" mass="19849">MTRARVSIRAGLFLLALLLLALLAVSGGPAAAQIGFDRPGSDFATFPVRSADPAICASRCERDSRCRAWSFSYPTAEQGAVCRMKAQVTARVADTCCVSGVKGAGVIVPRDGRAEIGIDRAGGDFHGIDLAADAAWPVCKAACEGESRCRAWTFLRAGYAGSVPRCYLKERIPAPRRRPCCVSGVVR</sequence>
<keyword evidence="1" id="KW-0732">Signal</keyword>
<dbReference type="Gene3D" id="3.50.4.10">
    <property type="entry name" value="Hepatocyte Growth Factor"/>
    <property type="match status" value="2"/>
</dbReference>
<evidence type="ECO:0000259" key="2">
    <source>
        <dbReference type="Pfam" id="PF14295"/>
    </source>
</evidence>
<organism evidence="3 4">
    <name type="scientific">Rhodoplanes serenus</name>
    <dbReference type="NCBI Taxonomy" id="200615"/>
    <lineage>
        <taxon>Bacteria</taxon>
        <taxon>Pseudomonadati</taxon>
        <taxon>Pseudomonadota</taxon>
        <taxon>Alphaproteobacteria</taxon>
        <taxon>Hyphomicrobiales</taxon>
        <taxon>Nitrobacteraceae</taxon>
        <taxon>Rhodoplanes</taxon>
    </lineage>
</organism>
<dbReference type="OrthoDB" id="9178925at2"/>
<proteinExistence type="predicted"/>
<feature type="chain" id="PRO_5018746104" description="Apple domain-containing protein" evidence="1">
    <location>
        <begin position="33"/>
        <end position="187"/>
    </location>
</feature>
<evidence type="ECO:0000313" key="4">
    <source>
        <dbReference type="Proteomes" id="UP000289200"/>
    </source>
</evidence>
<reference evidence="4" key="1">
    <citation type="submission" date="2018-10" db="EMBL/GenBank/DDBJ databases">
        <authorList>
            <person name="Peiro R."/>
            <person name="Begona"/>
            <person name="Cbmso G."/>
            <person name="Lopez M."/>
            <person name="Gonzalez S."/>
            <person name="Sacristan E."/>
            <person name="Castillo E."/>
        </authorList>
    </citation>
    <scope>NUCLEOTIDE SEQUENCE [LARGE SCALE GENOMIC DNA]</scope>
</reference>
<dbReference type="RefSeq" id="WP_129610629.1">
    <property type="nucleotide sequence ID" value="NZ_UWOC01000171.1"/>
</dbReference>
<protein>
    <recommendedName>
        <fullName evidence="2">Apple domain-containing protein</fullName>
    </recommendedName>
</protein>
<accession>A0A3S4B6R7</accession>
<dbReference type="Proteomes" id="UP000289200">
    <property type="component" value="Unassembled WGS sequence"/>
</dbReference>
<comment type="caution">
    <text evidence="3">The sequence shown here is derived from an EMBL/GenBank/DDBJ whole genome shotgun (WGS) entry which is preliminary data.</text>
</comment>
<gene>
    <name evidence="3" type="ORF">RHODGE_RHODGE_03731</name>
</gene>
<evidence type="ECO:0000313" key="3">
    <source>
        <dbReference type="EMBL" id="VCU10532.1"/>
    </source>
</evidence>
<feature type="domain" description="Apple" evidence="2">
    <location>
        <begin position="36"/>
        <end position="85"/>
    </location>
</feature>
<dbReference type="InterPro" id="IPR003609">
    <property type="entry name" value="Pan_app"/>
</dbReference>
<feature type="domain" description="Apple" evidence="2">
    <location>
        <begin position="118"/>
        <end position="169"/>
    </location>
</feature>
<feature type="signal peptide" evidence="1">
    <location>
        <begin position="1"/>
        <end position="32"/>
    </location>
</feature>
<evidence type="ECO:0000256" key="1">
    <source>
        <dbReference type="SAM" id="SignalP"/>
    </source>
</evidence>
<keyword evidence="4" id="KW-1185">Reference proteome</keyword>